<dbReference type="InterPro" id="IPR012677">
    <property type="entry name" value="Nucleotide-bd_a/b_plait_sf"/>
</dbReference>
<organism evidence="1 2">
    <name type="scientific">Fusarium kuroshium</name>
    <dbReference type="NCBI Taxonomy" id="2010991"/>
    <lineage>
        <taxon>Eukaryota</taxon>
        <taxon>Fungi</taxon>
        <taxon>Dikarya</taxon>
        <taxon>Ascomycota</taxon>
        <taxon>Pezizomycotina</taxon>
        <taxon>Sordariomycetes</taxon>
        <taxon>Hypocreomycetidae</taxon>
        <taxon>Hypocreales</taxon>
        <taxon>Nectriaceae</taxon>
        <taxon>Fusarium</taxon>
        <taxon>Fusarium solani species complex</taxon>
    </lineage>
</organism>
<evidence type="ECO:0008006" key="3">
    <source>
        <dbReference type="Google" id="ProtNLM"/>
    </source>
</evidence>
<accession>A0A3M2QWX5</accession>
<proteinExistence type="predicted"/>
<dbReference type="EMBL" id="NKUJ01000822">
    <property type="protein sequence ID" value="RMI97531.1"/>
    <property type="molecule type" value="Genomic_DNA"/>
</dbReference>
<evidence type="ECO:0000313" key="2">
    <source>
        <dbReference type="Proteomes" id="UP000277212"/>
    </source>
</evidence>
<comment type="caution">
    <text evidence="1">The sequence shown here is derived from an EMBL/GenBank/DDBJ whole genome shotgun (WGS) entry which is preliminary data.</text>
</comment>
<reference evidence="1 2" key="1">
    <citation type="submission" date="2017-06" db="EMBL/GenBank/DDBJ databases">
        <title>Comparative genomic analysis of Ambrosia Fusariam Clade fungi.</title>
        <authorList>
            <person name="Stajich J.E."/>
            <person name="Carrillo J."/>
            <person name="Kijimoto T."/>
            <person name="Eskalen A."/>
            <person name="O'Donnell K."/>
            <person name="Kasson M."/>
        </authorList>
    </citation>
    <scope>NUCLEOTIDE SEQUENCE [LARGE SCALE GENOMIC DNA]</scope>
    <source>
        <strain evidence="1">UCR3666</strain>
    </source>
</reference>
<dbReference type="SUPFAM" id="SSF54928">
    <property type="entry name" value="RNA-binding domain, RBD"/>
    <property type="match status" value="1"/>
</dbReference>
<dbReference type="AlphaFoldDB" id="A0A3M2QWX5"/>
<dbReference type="GO" id="GO:0003676">
    <property type="term" value="F:nucleic acid binding"/>
    <property type="evidence" value="ECO:0007669"/>
    <property type="project" value="InterPro"/>
</dbReference>
<keyword evidence="2" id="KW-1185">Reference proteome</keyword>
<dbReference type="Gene3D" id="3.30.70.330">
    <property type="match status" value="1"/>
</dbReference>
<evidence type="ECO:0000313" key="1">
    <source>
        <dbReference type="EMBL" id="RMI97531.1"/>
    </source>
</evidence>
<name>A0A3M2QWX5_9HYPO</name>
<dbReference type="Proteomes" id="UP000277212">
    <property type="component" value="Unassembled WGS sequence"/>
</dbReference>
<protein>
    <recommendedName>
        <fullName evidence="3">RRM domain-containing protein</fullName>
    </recommendedName>
</protein>
<gene>
    <name evidence="1" type="ORF">CDV36_016206</name>
</gene>
<sequence>MESVLRQVFKQDGQTSVASCYVYQRRGFGFVNMLTKKDASIAFEELQGAAVSIPGYPDYKLEIWPSWTTPHLRGPCLCWMEFGITHAALGAVAGGVFGPRCRADLLSGMLVTGRGGTLKDSAANYILVEN</sequence>
<dbReference type="InterPro" id="IPR035979">
    <property type="entry name" value="RBD_domain_sf"/>
</dbReference>